<keyword evidence="3" id="KW-1185">Reference proteome</keyword>
<dbReference type="AlphaFoldDB" id="A0A4R1B2L0"/>
<sequence>MKPSLSRSRLVGRLRERLLRHGYPRLQMSLMVLLTGAAGFLVSALLLGAGLETMWLRYLCAFAVAYPVFLALLWLWPRTGAADYGEFADLSGFGASPSGGVPVPGGGHFGGAGASARFEVPAMELGGAEAGVGGDVGDGAADALDAVGDGDEFAVVLLVLVLLLAVLIASAWLVYTAPGLFAELTVDGALSAGLYRRLRQTETPSWLATALRRTWLLFALTGVAAVACAWWLQHLVPGAHSIGAVLARL</sequence>
<reference evidence="2 3" key="1">
    <citation type="submission" date="2019-03" db="EMBL/GenBank/DDBJ databases">
        <title>Genome sequence of Thiobacillaceae bacterium LSR1, a sulfur-oxidizing bacterium isolated from freshwater sediment.</title>
        <authorList>
            <person name="Li S."/>
        </authorList>
    </citation>
    <scope>NUCLEOTIDE SEQUENCE [LARGE SCALE GENOMIC DNA]</scope>
    <source>
        <strain evidence="2 3">LSR1</strain>
    </source>
</reference>
<feature type="transmembrane region" description="Helical" evidence="1">
    <location>
        <begin position="30"/>
        <end position="49"/>
    </location>
</feature>
<dbReference type="EMBL" id="SJZB01000051">
    <property type="protein sequence ID" value="TCJ11690.1"/>
    <property type="molecule type" value="Genomic_DNA"/>
</dbReference>
<feature type="transmembrane region" description="Helical" evidence="1">
    <location>
        <begin position="153"/>
        <end position="175"/>
    </location>
</feature>
<name>A0A4R1B2L0_9PROT</name>
<dbReference type="RefSeq" id="WP_131448952.1">
    <property type="nucleotide sequence ID" value="NZ_SJZB01000051.1"/>
</dbReference>
<dbReference type="Proteomes" id="UP000295443">
    <property type="component" value="Unassembled WGS sequence"/>
</dbReference>
<evidence type="ECO:0000256" key="1">
    <source>
        <dbReference type="SAM" id="Phobius"/>
    </source>
</evidence>
<gene>
    <name evidence="2" type="ORF">EZJ19_14850</name>
</gene>
<organism evidence="2 3">
    <name type="scientific">Parasulfuritortus cantonensis</name>
    <dbReference type="NCBI Taxonomy" id="2528202"/>
    <lineage>
        <taxon>Bacteria</taxon>
        <taxon>Pseudomonadati</taxon>
        <taxon>Pseudomonadota</taxon>
        <taxon>Betaproteobacteria</taxon>
        <taxon>Nitrosomonadales</taxon>
        <taxon>Thiobacillaceae</taxon>
        <taxon>Parasulfuritortus</taxon>
    </lineage>
</organism>
<evidence type="ECO:0000313" key="2">
    <source>
        <dbReference type="EMBL" id="TCJ11690.1"/>
    </source>
</evidence>
<proteinExistence type="predicted"/>
<evidence type="ECO:0000313" key="3">
    <source>
        <dbReference type="Proteomes" id="UP000295443"/>
    </source>
</evidence>
<keyword evidence="1" id="KW-1133">Transmembrane helix</keyword>
<feature type="transmembrane region" description="Helical" evidence="1">
    <location>
        <begin position="214"/>
        <end position="232"/>
    </location>
</feature>
<feature type="transmembrane region" description="Helical" evidence="1">
    <location>
        <begin position="55"/>
        <end position="76"/>
    </location>
</feature>
<keyword evidence="1" id="KW-0472">Membrane</keyword>
<keyword evidence="1" id="KW-0812">Transmembrane</keyword>
<comment type="caution">
    <text evidence="2">The sequence shown here is derived from an EMBL/GenBank/DDBJ whole genome shotgun (WGS) entry which is preliminary data.</text>
</comment>
<protein>
    <submittedName>
        <fullName evidence="2">Uncharacterized protein</fullName>
    </submittedName>
</protein>
<dbReference type="OrthoDB" id="8906049at2"/>
<accession>A0A4R1B2L0</accession>